<dbReference type="EMBL" id="JABXXP010000082">
    <property type="protein sequence ID" value="NVN10844.1"/>
    <property type="molecule type" value="Genomic_DNA"/>
</dbReference>
<dbReference type="NCBIfam" id="TIGR00738">
    <property type="entry name" value="rrf2_super"/>
    <property type="match status" value="1"/>
</dbReference>
<dbReference type="InterPro" id="IPR000944">
    <property type="entry name" value="Tscrpt_reg_Rrf2"/>
</dbReference>
<accession>A0A7Y7IUV0</accession>
<dbReference type="PANTHER" id="PTHR33221:SF13">
    <property type="entry name" value="TRANSCRIPTIONAL REGULATOR-RELATED"/>
    <property type="match status" value="1"/>
</dbReference>
<gene>
    <name evidence="1" type="ORF">HUK84_06745</name>
</gene>
<reference evidence="1 2" key="1">
    <citation type="submission" date="2020-06" db="EMBL/GenBank/DDBJ databases">
        <title>Description of novel acetic acid bacteria.</title>
        <authorList>
            <person name="Sombolestani A."/>
        </authorList>
    </citation>
    <scope>NUCLEOTIDE SEQUENCE [LARGE SCALE GENOMIC DNA]</scope>
    <source>
        <strain evidence="1 2">LMG 31431</strain>
    </source>
</reference>
<protein>
    <submittedName>
        <fullName evidence="1">Rrf2 family transcriptional regulator</fullName>
    </submittedName>
</protein>
<comment type="caution">
    <text evidence="1">The sequence shown here is derived from an EMBL/GenBank/DDBJ whole genome shotgun (WGS) entry which is preliminary data.</text>
</comment>
<name>A0A7Y7IUV0_9PROT</name>
<dbReference type="SUPFAM" id="SSF46785">
    <property type="entry name" value="Winged helix' DNA-binding domain"/>
    <property type="match status" value="1"/>
</dbReference>
<dbReference type="InterPro" id="IPR036390">
    <property type="entry name" value="WH_DNA-bd_sf"/>
</dbReference>
<proteinExistence type="predicted"/>
<dbReference type="InterPro" id="IPR036388">
    <property type="entry name" value="WH-like_DNA-bd_sf"/>
</dbReference>
<dbReference type="Pfam" id="PF02082">
    <property type="entry name" value="Rrf2"/>
    <property type="match status" value="1"/>
</dbReference>
<sequence length="162" mass="17846">MILKSQVEWALHCCAILAGLPEGRYLSTKALAEFHGLPKEYLSKALQSLSQAGLVHTTLGPSGGYRLARSPAELTFLDVVEAVEGKARTFVCNNIRANNPCRPTDHCDSSPCAIARIMWEADEAWRQKLRGVTLSDLGHILSQEVSPALWKNSFEWVLDRAG</sequence>
<dbReference type="GO" id="GO:0005829">
    <property type="term" value="C:cytosol"/>
    <property type="evidence" value="ECO:0007669"/>
    <property type="project" value="TreeGrafter"/>
</dbReference>
<dbReference type="AlphaFoldDB" id="A0A7Y7IUV0"/>
<organism evidence="1 2">
    <name type="scientific">Nguyenibacter vanlangensis</name>
    <dbReference type="NCBI Taxonomy" id="1216886"/>
    <lineage>
        <taxon>Bacteria</taxon>
        <taxon>Pseudomonadati</taxon>
        <taxon>Pseudomonadota</taxon>
        <taxon>Alphaproteobacteria</taxon>
        <taxon>Acetobacterales</taxon>
        <taxon>Acetobacteraceae</taxon>
        <taxon>Nguyenibacter</taxon>
    </lineage>
</organism>
<dbReference type="InterPro" id="IPR030489">
    <property type="entry name" value="TR_Rrf2-type_CS"/>
</dbReference>
<evidence type="ECO:0000313" key="1">
    <source>
        <dbReference type="EMBL" id="NVN10844.1"/>
    </source>
</evidence>
<evidence type="ECO:0000313" key="2">
    <source>
        <dbReference type="Proteomes" id="UP000534870"/>
    </source>
</evidence>
<dbReference type="RefSeq" id="WP_176639598.1">
    <property type="nucleotide sequence ID" value="NZ_JABXXP010000082.1"/>
</dbReference>
<dbReference type="Gene3D" id="1.10.10.10">
    <property type="entry name" value="Winged helix-like DNA-binding domain superfamily/Winged helix DNA-binding domain"/>
    <property type="match status" value="1"/>
</dbReference>
<dbReference type="GO" id="GO:0003700">
    <property type="term" value="F:DNA-binding transcription factor activity"/>
    <property type="evidence" value="ECO:0007669"/>
    <property type="project" value="TreeGrafter"/>
</dbReference>
<dbReference type="PROSITE" id="PS51197">
    <property type="entry name" value="HTH_RRF2_2"/>
    <property type="match status" value="1"/>
</dbReference>
<dbReference type="PROSITE" id="PS01332">
    <property type="entry name" value="HTH_RRF2_1"/>
    <property type="match status" value="1"/>
</dbReference>
<dbReference type="Proteomes" id="UP000534870">
    <property type="component" value="Unassembled WGS sequence"/>
</dbReference>
<dbReference type="PANTHER" id="PTHR33221">
    <property type="entry name" value="WINGED HELIX-TURN-HELIX TRANSCRIPTIONAL REGULATOR, RRF2 FAMILY"/>
    <property type="match status" value="1"/>
</dbReference>